<dbReference type="Proteomes" id="UP000297253">
    <property type="component" value="Unassembled WGS sequence"/>
</dbReference>
<dbReference type="AlphaFoldDB" id="A0A4Y9J7P0"/>
<name>A0A4Y9J7P0_9STRE</name>
<proteinExistence type="predicted"/>
<dbReference type="STRING" id="1432788.BU202_08010"/>
<protein>
    <submittedName>
        <fullName evidence="1">Competence protein</fullName>
    </submittedName>
</protein>
<gene>
    <name evidence="1" type="ORF">E4T82_09715</name>
</gene>
<dbReference type="EMBL" id="SPPD01000017">
    <property type="protein sequence ID" value="TFU97043.1"/>
    <property type="molecule type" value="Genomic_DNA"/>
</dbReference>
<accession>A0A4Y9J7P0</accession>
<evidence type="ECO:0000313" key="1">
    <source>
        <dbReference type="EMBL" id="TFU97043.1"/>
    </source>
</evidence>
<dbReference type="NCBIfam" id="NF040982">
    <property type="entry name" value="ComGD"/>
    <property type="match status" value="1"/>
</dbReference>
<reference evidence="1 2" key="1">
    <citation type="submission" date="2019-03" db="EMBL/GenBank/DDBJ databases">
        <title>Diversity of the mouse oral microbiome.</title>
        <authorList>
            <person name="Joseph S."/>
            <person name="Aduse-Opoku J."/>
            <person name="Curtis M."/>
            <person name="Wade W."/>
            <person name="Hashim A."/>
        </authorList>
    </citation>
    <scope>NUCLEOTIDE SEQUENCE [LARGE SCALE GENOMIC DNA]</scope>
    <source>
        <strain evidence="1 2">WM131</strain>
    </source>
</reference>
<comment type="caution">
    <text evidence="1">The sequence shown here is derived from an EMBL/GenBank/DDBJ whole genome shotgun (WGS) entry which is preliminary data.</text>
</comment>
<sequence length="116" mass="13273">MISFVTILLSSSVHRIFTGVEEQVFFLEFERMYKTSQQLAISSHRPVVLDCTASTISNGYERLKLPSTVQLRQEQQILVDHHGGNSSLVKIEFLTTEKKISYQLYLGSGNYKKTEK</sequence>
<dbReference type="InterPro" id="IPR016785">
    <property type="entry name" value="ComGD"/>
</dbReference>
<evidence type="ECO:0000313" key="2">
    <source>
        <dbReference type="Proteomes" id="UP000297253"/>
    </source>
</evidence>
<organism evidence="1 2">
    <name type="scientific">Streptococcus cuniculi</name>
    <dbReference type="NCBI Taxonomy" id="1432788"/>
    <lineage>
        <taxon>Bacteria</taxon>
        <taxon>Bacillati</taxon>
        <taxon>Bacillota</taxon>
        <taxon>Bacilli</taxon>
        <taxon>Lactobacillales</taxon>
        <taxon>Streptococcaceae</taxon>
        <taxon>Streptococcus</taxon>
    </lineage>
</organism>